<dbReference type="InterPro" id="IPR012938">
    <property type="entry name" value="Glc/Sorbosone_DH"/>
</dbReference>
<accession>A0ABY1PVA6</accession>
<gene>
    <name evidence="4" type="ORF">SAMN06295970_101507</name>
</gene>
<dbReference type="InterPro" id="IPR011042">
    <property type="entry name" value="6-blade_b-propeller_TolB-like"/>
</dbReference>
<keyword evidence="1" id="KW-0732">Signal</keyword>
<feature type="domain" description="Glycosyl hydrolase family 98 putative carbohydrate-binding module" evidence="3">
    <location>
        <begin position="580"/>
        <end position="731"/>
    </location>
</feature>
<organism evidence="4 5">
    <name type="scientific">Noviherbaspirillum suwonense</name>
    <dbReference type="NCBI Taxonomy" id="1224511"/>
    <lineage>
        <taxon>Bacteria</taxon>
        <taxon>Pseudomonadati</taxon>
        <taxon>Pseudomonadota</taxon>
        <taxon>Betaproteobacteria</taxon>
        <taxon>Burkholderiales</taxon>
        <taxon>Oxalobacteraceae</taxon>
        <taxon>Noviherbaspirillum</taxon>
    </lineage>
</organism>
<dbReference type="InterPro" id="IPR013222">
    <property type="entry name" value="Glyco_hyd_98_carb-bd"/>
</dbReference>
<feature type="signal peptide" evidence="1">
    <location>
        <begin position="1"/>
        <end position="40"/>
    </location>
</feature>
<proteinExistence type="predicted"/>
<dbReference type="EMBL" id="FXUL01000001">
    <property type="protein sequence ID" value="SMP45424.1"/>
    <property type="molecule type" value="Genomic_DNA"/>
</dbReference>
<evidence type="ECO:0000259" key="3">
    <source>
        <dbReference type="SMART" id="SM00776"/>
    </source>
</evidence>
<evidence type="ECO:0000259" key="2">
    <source>
        <dbReference type="SMART" id="SM00409"/>
    </source>
</evidence>
<dbReference type="PANTHER" id="PTHR19328:SF75">
    <property type="entry name" value="ALDOSE SUGAR DEHYDROGENASE YLII"/>
    <property type="match status" value="1"/>
</dbReference>
<evidence type="ECO:0000313" key="4">
    <source>
        <dbReference type="EMBL" id="SMP45424.1"/>
    </source>
</evidence>
<dbReference type="InterPro" id="IPR008979">
    <property type="entry name" value="Galactose-bd-like_sf"/>
</dbReference>
<dbReference type="SUPFAM" id="SSF49785">
    <property type="entry name" value="Galactose-binding domain-like"/>
    <property type="match status" value="1"/>
</dbReference>
<dbReference type="RefSeq" id="WP_283440650.1">
    <property type="nucleotide sequence ID" value="NZ_FXUL01000001.1"/>
</dbReference>
<keyword evidence="5" id="KW-1185">Reference proteome</keyword>
<evidence type="ECO:0000256" key="1">
    <source>
        <dbReference type="SAM" id="SignalP"/>
    </source>
</evidence>
<comment type="caution">
    <text evidence="4">The sequence shown here is derived from an EMBL/GenBank/DDBJ whole genome shotgun (WGS) entry which is preliminary data.</text>
</comment>
<dbReference type="Gene3D" id="2.60.40.10">
    <property type="entry name" value="Immunoglobulins"/>
    <property type="match status" value="1"/>
</dbReference>
<feature type="chain" id="PRO_5046642301" evidence="1">
    <location>
        <begin position="41"/>
        <end position="878"/>
    </location>
</feature>
<dbReference type="SUPFAM" id="SSF50952">
    <property type="entry name" value="Soluble quinoprotein glucose dehydrogenase"/>
    <property type="match status" value="1"/>
</dbReference>
<evidence type="ECO:0000313" key="5">
    <source>
        <dbReference type="Proteomes" id="UP001158049"/>
    </source>
</evidence>
<name>A0ABY1PVA6_9BURK</name>
<dbReference type="InterPro" id="IPR013783">
    <property type="entry name" value="Ig-like_fold"/>
</dbReference>
<dbReference type="InterPro" id="IPR038637">
    <property type="entry name" value="NPCBM_sf"/>
</dbReference>
<dbReference type="Pfam" id="PF08305">
    <property type="entry name" value="NPCBM"/>
    <property type="match status" value="1"/>
</dbReference>
<feature type="domain" description="Immunoglobulin" evidence="2">
    <location>
        <begin position="406"/>
        <end position="481"/>
    </location>
</feature>
<dbReference type="InterPro" id="IPR003599">
    <property type="entry name" value="Ig_sub"/>
</dbReference>
<sequence length="878" mass="92289">MATALVTSTPSFTPPSRAPAWWKQFALLCLLLCAATSLLAANVPTGFTDRQLYRGLTSPTAMAALPDNRLLIVQQNGQVLIAKNDAVLSPIFYQVANVDSVAEHGCLGVVADPGFSSNHFLYFYCTVRSASGSNNRVLRVTEANDRVVAGSERVIIDLPNVPAGTNFHMGGGLAFGSDGKLYIAVGNHEDSPQPFASSTSQRLESAFGKILRINADGTVPSDNPFYSNAGAYQPVWALGLRNPYSIAAQPGSGLIFINDVGQNSWEEVNRNQRGANYGWPAAEGNVSDSRFVNPVHAYQHVGGACSLTGGAFYNPASAQFPARFAGRYFFADFCTGQIRSIDPASPATSEEFASAIGNPIALTVTPAGELYYVARNQGTGTPAPGAGTLGKIGFSTSQSPAIVAEPQPQTVLVGTAATFSVSATGVTSYQWFRNGVAIGGATAPSYTTPPVTLADSGATFRVRVSSADRSLDSRSVLLSVTTNRPPVARIDAPAVGGSFSPGEPIAYSGAGIDPEDGNLPPVSLAWDVDFQHDAHAHDFLAPPNGAGGSFVATPFEAGEANSWIRIRLTATDSMGVSATASRDVFMKKQITDFTPVGTVANGWGPIENNRSNGETGASDGRTITLDTIAYPRGLGVHAPSEVIYNLAGACSGSFISDVGVDDESGNLGSVVFQVYLDGVKAYDSGLVRGADARRRVSVGVAGRQQMRLIVNDGGDGKDFDHADWAGARVTGCGAAQPVGIANLQVADNANAADWSVRSDLQVNNQAYGDRAYTFASIPGNLVGAQWIRTANDSKFYTGAPLASFTLNAAADIYIGLDNRTGVPAWVDDSWADTSTDITTRESNNVIQTFSVFRKRFDAGTVTLGPWNAPTSVYMVIVR</sequence>
<dbReference type="SMART" id="SM00409">
    <property type="entry name" value="IG"/>
    <property type="match status" value="1"/>
</dbReference>
<dbReference type="Proteomes" id="UP001158049">
    <property type="component" value="Unassembled WGS sequence"/>
</dbReference>
<dbReference type="Pfam" id="PF07995">
    <property type="entry name" value="GSDH"/>
    <property type="match status" value="1"/>
</dbReference>
<dbReference type="InterPro" id="IPR036179">
    <property type="entry name" value="Ig-like_dom_sf"/>
</dbReference>
<dbReference type="PANTHER" id="PTHR19328">
    <property type="entry name" value="HEDGEHOG-INTERACTING PROTEIN"/>
    <property type="match status" value="1"/>
</dbReference>
<dbReference type="Gene3D" id="2.120.10.30">
    <property type="entry name" value="TolB, C-terminal domain"/>
    <property type="match status" value="1"/>
</dbReference>
<dbReference type="SUPFAM" id="SSF48726">
    <property type="entry name" value="Immunoglobulin"/>
    <property type="match status" value="1"/>
</dbReference>
<protein>
    <submittedName>
        <fullName evidence="4">Glucose/arabinose dehydrogenase, beta-propeller fold</fullName>
    </submittedName>
</protein>
<reference evidence="4 5" key="1">
    <citation type="submission" date="2017-05" db="EMBL/GenBank/DDBJ databases">
        <authorList>
            <person name="Varghese N."/>
            <person name="Submissions S."/>
        </authorList>
    </citation>
    <scope>NUCLEOTIDE SEQUENCE [LARGE SCALE GENOMIC DNA]</scope>
    <source>
        <strain evidence="4 5">DSM 26001</strain>
    </source>
</reference>
<dbReference type="Gene3D" id="2.60.120.1060">
    <property type="entry name" value="NPCBM/NEW2 domain"/>
    <property type="match status" value="1"/>
</dbReference>
<dbReference type="SMART" id="SM00776">
    <property type="entry name" value="NPCBM"/>
    <property type="match status" value="1"/>
</dbReference>
<dbReference type="InterPro" id="IPR011041">
    <property type="entry name" value="Quinoprot_gluc/sorb_DH_b-prop"/>
</dbReference>